<reference evidence="1" key="1">
    <citation type="submission" date="2019-08" db="EMBL/GenBank/DDBJ databases">
        <authorList>
            <person name="Kucharzyk K."/>
            <person name="Murdoch R.W."/>
            <person name="Higgins S."/>
            <person name="Loffler F."/>
        </authorList>
    </citation>
    <scope>NUCLEOTIDE SEQUENCE</scope>
</reference>
<organism evidence="1">
    <name type="scientific">bioreactor metagenome</name>
    <dbReference type="NCBI Taxonomy" id="1076179"/>
    <lineage>
        <taxon>unclassified sequences</taxon>
        <taxon>metagenomes</taxon>
        <taxon>ecological metagenomes</taxon>
    </lineage>
</organism>
<name>A0A645DAN7_9ZZZZ</name>
<sequence length="100" mass="11144">MSKIDEAEGSLPVLNDGDIGFHRLPGRIYHAIEEEGEQYKVGDCRRSFKNACKKKAKVHEQLEDYQHRFPSDAVSQLASYHGTGNIEYGGKGHVGSRLQG</sequence>
<comment type="caution">
    <text evidence="1">The sequence shown here is derived from an EMBL/GenBank/DDBJ whole genome shotgun (WGS) entry which is preliminary data.</text>
</comment>
<accession>A0A645DAN7</accession>
<dbReference type="AlphaFoldDB" id="A0A645DAN7"/>
<proteinExistence type="predicted"/>
<evidence type="ECO:0000313" key="1">
    <source>
        <dbReference type="EMBL" id="MPM86257.1"/>
    </source>
</evidence>
<dbReference type="EMBL" id="VSSQ01034351">
    <property type="protein sequence ID" value="MPM86257.1"/>
    <property type="molecule type" value="Genomic_DNA"/>
</dbReference>
<gene>
    <name evidence="1" type="ORF">SDC9_133346</name>
</gene>
<protein>
    <submittedName>
        <fullName evidence="1">Uncharacterized protein</fullName>
    </submittedName>
</protein>